<gene>
    <name evidence="4" type="ORF">CCDG5_0647</name>
</gene>
<dbReference type="STRING" id="29343.CCDG5_0647"/>
<evidence type="ECO:0000313" key="4">
    <source>
        <dbReference type="EMBL" id="CDZ23777.1"/>
    </source>
</evidence>
<feature type="transmembrane region" description="Helical" evidence="2">
    <location>
        <begin position="131"/>
        <end position="149"/>
    </location>
</feature>
<dbReference type="GO" id="GO:0006465">
    <property type="term" value="P:signal peptide processing"/>
    <property type="evidence" value="ECO:0007669"/>
    <property type="project" value="TreeGrafter"/>
</dbReference>
<dbReference type="InterPro" id="IPR050882">
    <property type="entry name" value="Prepilin_peptidase/N-MTase"/>
</dbReference>
<dbReference type="GO" id="GO:0005886">
    <property type="term" value="C:plasma membrane"/>
    <property type="evidence" value="ECO:0007669"/>
    <property type="project" value="TreeGrafter"/>
</dbReference>
<name>A0A078KMM1_9FIRM</name>
<evidence type="ECO:0000256" key="2">
    <source>
        <dbReference type="SAM" id="Phobius"/>
    </source>
</evidence>
<dbReference type="Gene3D" id="1.20.120.1220">
    <property type="match status" value="1"/>
</dbReference>
<feature type="transmembrane region" description="Helical" evidence="2">
    <location>
        <begin position="36"/>
        <end position="54"/>
    </location>
</feature>
<organism evidence="4 5">
    <name type="scientific">[Clostridium] cellulosi</name>
    <dbReference type="NCBI Taxonomy" id="29343"/>
    <lineage>
        <taxon>Bacteria</taxon>
        <taxon>Bacillati</taxon>
        <taxon>Bacillota</taxon>
        <taxon>Clostridia</taxon>
        <taxon>Eubacteriales</taxon>
        <taxon>Oscillospiraceae</taxon>
        <taxon>Oscillospiraceae incertae sedis</taxon>
    </lineage>
</organism>
<accession>A0A078KMM1</accession>
<dbReference type="InterPro" id="IPR000045">
    <property type="entry name" value="Prepilin_IV_endopep_pep"/>
</dbReference>
<feature type="transmembrane region" description="Helical" evidence="2">
    <location>
        <begin position="101"/>
        <end position="122"/>
    </location>
</feature>
<keyword evidence="2" id="KW-0472">Membrane</keyword>
<comment type="similarity">
    <text evidence="1">Belongs to the peptidase A24 family.</text>
</comment>
<proteinExistence type="inferred from homology"/>
<evidence type="ECO:0000313" key="5">
    <source>
        <dbReference type="Proteomes" id="UP000032431"/>
    </source>
</evidence>
<dbReference type="PANTHER" id="PTHR30487:SF0">
    <property type="entry name" value="PREPILIN LEADER PEPTIDASE_N-METHYLTRANSFERASE-RELATED"/>
    <property type="match status" value="1"/>
</dbReference>
<keyword evidence="2" id="KW-0812">Transmembrane</keyword>
<dbReference type="KEGG" id="ccel:CCDG5_0647"/>
<keyword evidence="5" id="KW-1185">Reference proteome</keyword>
<dbReference type="AlphaFoldDB" id="A0A078KMM1"/>
<protein>
    <recommendedName>
        <fullName evidence="3">Prepilin type IV endopeptidase peptidase domain-containing protein</fullName>
    </recommendedName>
</protein>
<evidence type="ECO:0000256" key="1">
    <source>
        <dbReference type="ARBA" id="ARBA00005801"/>
    </source>
</evidence>
<dbReference type="PATRIC" id="fig|29343.3.peg.676"/>
<dbReference type="PANTHER" id="PTHR30487">
    <property type="entry name" value="TYPE 4 PREPILIN-LIKE PROTEINS LEADER PEPTIDE-PROCESSING ENZYME"/>
    <property type="match status" value="1"/>
</dbReference>
<dbReference type="GO" id="GO:0004190">
    <property type="term" value="F:aspartic-type endopeptidase activity"/>
    <property type="evidence" value="ECO:0007669"/>
    <property type="project" value="InterPro"/>
</dbReference>
<sequence>MEKQKGVTVTALYILAAAFIAELSAAAVIDLKTMKIPDIINIIIAGTGLVYSFLSPPFYRHIVGALAGGIPILLISMHSGMGGGDVKLAAAAGLFVGGLSPIWSLIIAFLLGGATSFILIAIKYANGKSRIPFAPFLSTGFIITLFWGGI</sequence>
<dbReference type="EMBL" id="LM995447">
    <property type="protein sequence ID" value="CDZ23777.1"/>
    <property type="molecule type" value="Genomic_DNA"/>
</dbReference>
<reference evidence="5" key="1">
    <citation type="submission" date="2014-07" db="EMBL/GenBank/DDBJ databases">
        <authorList>
            <person name="Wibberg D."/>
        </authorList>
    </citation>
    <scope>NUCLEOTIDE SEQUENCE [LARGE SCALE GENOMIC DNA]</scope>
    <source>
        <strain evidence="5">DG5</strain>
    </source>
</reference>
<evidence type="ECO:0000259" key="3">
    <source>
        <dbReference type="Pfam" id="PF01478"/>
    </source>
</evidence>
<dbReference type="Pfam" id="PF01478">
    <property type="entry name" value="Peptidase_A24"/>
    <property type="match status" value="1"/>
</dbReference>
<dbReference type="Proteomes" id="UP000032431">
    <property type="component" value="Chromosome I"/>
</dbReference>
<feature type="domain" description="Prepilin type IV endopeptidase peptidase" evidence="3">
    <location>
        <begin position="18"/>
        <end position="115"/>
    </location>
</feature>
<dbReference type="OrthoDB" id="9789291at2"/>
<feature type="transmembrane region" description="Helical" evidence="2">
    <location>
        <begin position="61"/>
        <end position="81"/>
    </location>
</feature>
<dbReference type="HOGENOM" id="CLU_057101_8_2_9"/>
<keyword evidence="2" id="KW-1133">Transmembrane helix</keyword>